<evidence type="ECO:0000313" key="5">
    <source>
        <dbReference type="Proteomes" id="UP000185812"/>
    </source>
</evidence>
<dbReference type="Proteomes" id="UP000185812">
    <property type="component" value="Unassembled WGS sequence"/>
</dbReference>
<dbReference type="SUPFAM" id="SSF54980">
    <property type="entry name" value="EF-G C-terminal domain-like"/>
    <property type="match status" value="1"/>
</dbReference>
<feature type="domain" description="Impact N-terminal" evidence="2">
    <location>
        <begin position="23"/>
        <end position="128"/>
    </location>
</feature>
<dbReference type="InterPro" id="IPR036956">
    <property type="entry name" value="Impact_N_sf"/>
</dbReference>
<protein>
    <submittedName>
        <fullName evidence="4">Uncharacterized protein, YigZ family</fullName>
    </submittedName>
</protein>
<feature type="domain" description="UPF0029" evidence="3">
    <location>
        <begin position="144"/>
        <end position="199"/>
    </location>
</feature>
<dbReference type="InterPro" id="IPR023582">
    <property type="entry name" value="Impact"/>
</dbReference>
<dbReference type="AlphaFoldDB" id="A0A1M6PP15"/>
<dbReference type="Pfam" id="PF01205">
    <property type="entry name" value="Impact_N"/>
    <property type="match status" value="1"/>
</dbReference>
<gene>
    <name evidence="4" type="ORF">SAMN04488087_0263</name>
</gene>
<dbReference type="OrthoDB" id="9813771at2"/>
<dbReference type="PROSITE" id="PS00910">
    <property type="entry name" value="UPF0029"/>
    <property type="match status" value="1"/>
</dbReference>
<dbReference type="InterPro" id="IPR020569">
    <property type="entry name" value="UPF0029_Impact_CS"/>
</dbReference>
<name>A0A1M6PP15_9BACT</name>
<organism evidence="4 5">
    <name type="scientific">Rhodothermus profundi</name>
    <dbReference type="NCBI Taxonomy" id="633813"/>
    <lineage>
        <taxon>Bacteria</taxon>
        <taxon>Pseudomonadati</taxon>
        <taxon>Rhodothermota</taxon>
        <taxon>Rhodothermia</taxon>
        <taxon>Rhodothermales</taxon>
        <taxon>Rhodothermaceae</taxon>
        <taxon>Rhodothermus</taxon>
    </lineage>
</organism>
<keyword evidence="5" id="KW-1185">Reference proteome</keyword>
<proteinExistence type="inferred from homology"/>
<dbReference type="RefSeq" id="WP_072714103.1">
    <property type="nucleotide sequence ID" value="NZ_FRAU01000001.1"/>
</dbReference>
<sequence length="212" mass="23296">MNSKVGDTYRVVVGEARAELRVKGSRFLAEVFPVETAEEVAVAVEAVRRREHAATHHCTAYRLGPSGEVFRYNDDGEPSGTAGLPILRQIETRGLTNTLVVVTRYFGGTKLGRGGLMRAYGEAAASALDQAPVAERVVTIPFRLRFAYEDTAPVMRLIERTGARIRKTHYDTETEMLVDVPRAQAVAFREAFVEALAGRGCCAPQQELPRTT</sequence>
<comment type="similarity">
    <text evidence="1">Belongs to the IMPACT family.</text>
</comment>
<reference evidence="5" key="1">
    <citation type="submission" date="2016-11" db="EMBL/GenBank/DDBJ databases">
        <authorList>
            <person name="Varghese N."/>
            <person name="Submissions S."/>
        </authorList>
    </citation>
    <scope>NUCLEOTIDE SEQUENCE [LARGE SCALE GENOMIC DNA]</scope>
    <source>
        <strain evidence="5">DSM 22212</strain>
    </source>
</reference>
<evidence type="ECO:0000313" key="4">
    <source>
        <dbReference type="EMBL" id="SHK09669.1"/>
    </source>
</evidence>
<dbReference type="InterPro" id="IPR035647">
    <property type="entry name" value="EFG_III/V"/>
</dbReference>
<evidence type="ECO:0000259" key="2">
    <source>
        <dbReference type="Pfam" id="PF01205"/>
    </source>
</evidence>
<dbReference type="GO" id="GO:0006446">
    <property type="term" value="P:regulation of translational initiation"/>
    <property type="evidence" value="ECO:0007669"/>
    <property type="project" value="TreeGrafter"/>
</dbReference>
<dbReference type="PANTHER" id="PTHR16301:SF20">
    <property type="entry name" value="IMPACT FAMILY MEMBER YIGZ"/>
    <property type="match status" value="1"/>
</dbReference>
<dbReference type="GO" id="GO:0005737">
    <property type="term" value="C:cytoplasm"/>
    <property type="evidence" value="ECO:0007669"/>
    <property type="project" value="TreeGrafter"/>
</dbReference>
<dbReference type="InterPro" id="IPR015269">
    <property type="entry name" value="UPF0029_Impact_C"/>
</dbReference>
<dbReference type="Gene3D" id="3.30.230.30">
    <property type="entry name" value="Impact, N-terminal domain"/>
    <property type="match status" value="1"/>
</dbReference>
<dbReference type="InterPro" id="IPR001498">
    <property type="entry name" value="Impact_N"/>
</dbReference>
<dbReference type="PANTHER" id="PTHR16301">
    <property type="entry name" value="IMPACT-RELATED"/>
    <property type="match status" value="1"/>
</dbReference>
<dbReference type="SUPFAM" id="SSF54211">
    <property type="entry name" value="Ribosomal protein S5 domain 2-like"/>
    <property type="match status" value="1"/>
</dbReference>
<dbReference type="Pfam" id="PF09186">
    <property type="entry name" value="DUF1949"/>
    <property type="match status" value="1"/>
</dbReference>
<dbReference type="InterPro" id="IPR020568">
    <property type="entry name" value="Ribosomal_Su5_D2-typ_SF"/>
</dbReference>
<accession>A0A1M6PP15</accession>
<dbReference type="EMBL" id="FRAU01000001">
    <property type="protein sequence ID" value="SHK09669.1"/>
    <property type="molecule type" value="Genomic_DNA"/>
</dbReference>
<evidence type="ECO:0000256" key="1">
    <source>
        <dbReference type="ARBA" id="ARBA00007665"/>
    </source>
</evidence>
<evidence type="ECO:0000259" key="3">
    <source>
        <dbReference type="Pfam" id="PF09186"/>
    </source>
</evidence>